<keyword evidence="4 6" id="KW-0408">Iron</keyword>
<dbReference type="InterPro" id="IPR044304">
    <property type="entry name" value="NUBPL-like"/>
</dbReference>
<keyword evidence="1 6" id="KW-0479">Metal-binding</keyword>
<dbReference type="GO" id="GO:0046872">
    <property type="term" value="F:metal ion binding"/>
    <property type="evidence" value="ECO:0007669"/>
    <property type="project" value="UniProtKB-KW"/>
</dbReference>
<comment type="caution">
    <text evidence="8">The sequence shown here is derived from an EMBL/GenBank/DDBJ whole genome shotgun (WGS) entry which is preliminary data.</text>
</comment>
<protein>
    <recommendedName>
        <fullName evidence="6">Iron-sulfur cluster carrier protein</fullName>
    </recommendedName>
</protein>
<accession>A0A2W5MUJ1</accession>
<dbReference type="SUPFAM" id="SSF117916">
    <property type="entry name" value="Fe-S cluster assembly (FSCA) domain-like"/>
    <property type="match status" value="1"/>
</dbReference>
<dbReference type="Pfam" id="PF10609">
    <property type="entry name" value="ParA"/>
    <property type="match status" value="1"/>
</dbReference>
<dbReference type="GO" id="GO:0005524">
    <property type="term" value="F:ATP binding"/>
    <property type="evidence" value="ECO:0007669"/>
    <property type="project" value="UniProtKB-UniRule"/>
</dbReference>
<dbReference type="PANTHER" id="PTHR42961">
    <property type="entry name" value="IRON-SULFUR PROTEIN NUBPL"/>
    <property type="match status" value="1"/>
</dbReference>
<keyword evidence="6" id="KW-0378">Hydrolase</keyword>
<dbReference type="AlphaFoldDB" id="A0A2W5MUJ1"/>
<comment type="similarity">
    <text evidence="6">Belongs to the Mrp/NBP35 ATP-binding proteins family.</text>
</comment>
<dbReference type="FunFam" id="3.40.50.300:FF:001119">
    <property type="entry name" value="Iron-sulfur cluster carrier protein"/>
    <property type="match status" value="1"/>
</dbReference>
<evidence type="ECO:0000256" key="4">
    <source>
        <dbReference type="ARBA" id="ARBA00023004"/>
    </source>
</evidence>
<keyword evidence="2 6" id="KW-0547">Nucleotide-binding</keyword>
<organism evidence="8 9">
    <name type="scientific">Micavibrio aeruginosavorus</name>
    <dbReference type="NCBI Taxonomy" id="349221"/>
    <lineage>
        <taxon>Bacteria</taxon>
        <taxon>Pseudomonadati</taxon>
        <taxon>Bdellovibrionota</taxon>
        <taxon>Bdellovibrionia</taxon>
        <taxon>Bdellovibrionales</taxon>
        <taxon>Pseudobdellovibrionaceae</taxon>
        <taxon>Micavibrio</taxon>
    </lineage>
</organism>
<dbReference type="Gene3D" id="3.30.300.130">
    <property type="entry name" value="Fe-S cluster assembly (FSCA)"/>
    <property type="match status" value="1"/>
</dbReference>
<sequence length="347" mass="36702">MAADLKDKILEALSGVMYEGTDIVSRGMVSGLQISAGKDVFFALDVDPAMGPAMEPLRRAAENAVRAVAGIKDAAVVLTAERAAKAEPDPHGMNKNPPLDLPIKHIIAVGSGKGGVGKSTVAFNLAVALSKMGLSVGLLDADIYGPSVPKLSGLSGQKPKTDESGKIIPLAAHGVRMMSIGFMVEEDKAMIWRGPMVQSAVYQMLRDVKWNNDTPILDVLVVDMPPGTGDVQLTLAQKVPVTGAVIVSTPQDLALIDARKAIAMFEKTNVKILGLIENMSFHICENCGHEDHVFGRGGAQKEASKQGVPFLGEIPLNGKIREESDAGMVASHPIYSQLAHKLADSLK</sequence>
<keyword evidence="5 6" id="KW-0411">Iron-sulfur</keyword>
<comment type="subunit">
    <text evidence="6">Homodimer.</text>
</comment>
<dbReference type="GO" id="GO:0016226">
    <property type="term" value="P:iron-sulfur cluster assembly"/>
    <property type="evidence" value="ECO:0007669"/>
    <property type="project" value="InterPro"/>
</dbReference>
<evidence type="ECO:0000313" key="9">
    <source>
        <dbReference type="Proteomes" id="UP000249417"/>
    </source>
</evidence>
<dbReference type="InterPro" id="IPR033756">
    <property type="entry name" value="YlxH/NBP35"/>
</dbReference>
<dbReference type="InterPro" id="IPR027417">
    <property type="entry name" value="P-loop_NTPase"/>
</dbReference>
<evidence type="ECO:0000256" key="1">
    <source>
        <dbReference type="ARBA" id="ARBA00022723"/>
    </source>
</evidence>
<dbReference type="CDD" id="cd02037">
    <property type="entry name" value="Mrp_NBP35"/>
    <property type="match status" value="1"/>
</dbReference>
<evidence type="ECO:0000313" key="8">
    <source>
        <dbReference type="EMBL" id="PZQ44816.1"/>
    </source>
</evidence>
<dbReference type="HAMAP" id="MF_02040">
    <property type="entry name" value="Mrp_NBP35"/>
    <property type="match status" value="1"/>
</dbReference>
<evidence type="ECO:0000256" key="3">
    <source>
        <dbReference type="ARBA" id="ARBA00022840"/>
    </source>
</evidence>
<comment type="function">
    <text evidence="6">Binds and transfers iron-sulfur (Fe-S) clusters to target apoproteins. Can hydrolyze ATP.</text>
</comment>
<dbReference type="InterPro" id="IPR019591">
    <property type="entry name" value="Mrp/NBP35_ATP-bd"/>
</dbReference>
<dbReference type="SUPFAM" id="SSF52540">
    <property type="entry name" value="P-loop containing nucleoside triphosphate hydrolases"/>
    <property type="match status" value="1"/>
</dbReference>
<reference evidence="8 9" key="1">
    <citation type="submission" date="2017-08" db="EMBL/GenBank/DDBJ databases">
        <title>Infants hospitalized years apart are colonized by the same room-sourced microbial strains.</title>
        <authorList>
            <person name="Brooks B."/>
            <person name="Olm M.R."/>
            <person name="Firek B.A."/>
            <person name="Baker R."/>
            <person name="Thomas B.C."/>
            <person name="Morowitz M.J."/>
            <person name="Banfield J.F."/>
        </authorList>
    </citation>
    <scope>NUCLEOTIDE SEQUENCE [LARGE SCALE GENOMIC DNA]</scope>
    <source>
        <strain evidence="8">S2_005_002_R2_29</strain>
    </source>
</reference>
<dbReference type="EMBL" id="QFQB01000076">
    <property type="protein sequence ID" value="PZQ44816.1"/>
    <property type="molecule type" value="Genomic_DNA"/>
</dbReference>
<evidence type="ECO:0000256" key="6">
    <source>
        <dbReference type="HAMAP-Rule" id="MF_02040"/>
    </source>
</evidence>
<evidence type="ECO:0000259" key="7">
    <source>
        <dbReference type="Pfam" id="PF01883"/>
    </source>
</evidence>
<gene>
    <name evidence="8" type="ORF">DI551_09315</name>
</gene>
<proteinExistence type="inferred from homology"/>
<dbReference type="GO" id="GO:0140663">
    <property type="term" value="F:ATP-dependent FeS chaperone activity"/>
    <property type="evidence" value="ECO:0007669"/>
    <property type="project" value="InterPro"/>
</dbReference>
<dbReference type="PANTHER" id="PTHR42961:SF2">
    <property type="entry name" value="IRON-SULFUR PROTEIN NUBPL"/>
    <property type="match status" value="1"/>
</dbReference>
<dbReference type="Pfam" id="PF01883">
    <property type="entry name" value="FeS_assembly_P"/>
    <property type="match status" value="1"/>
</dbReference>
<dbReference type="Gene3D" id="3.40.50.300">
    <property type="entry name" value="P-loop containing nucleotide triphosphate hydrolases"/>
    <property type="match status" value="1"/>
</dbReference>
<name>A0A2W5MUJ1_9BACT</name>
<feature type="binding site" evidence="6">
    <location>
        <begin position="112"/>
        <end position="119"/>
    </location>
    <ligand>
        <name>ATP</name>
        <dbReference type="ChEBI" id="CHEBI:30616"/>
    </ligand>
</feature>
<evidence type="ECO:0000256" key="5">
    <source>
        <dbReference type="ARBA" id="ARBA00023014"/>
    </source>
</evidence>
<dbReference type="Proteomes" id="UP000249417">
    <property type="component" value="Unassembled WGS sequence"/>
</dbReference>
<evidence type="ECO:0000256" key="2">
    <source>
        <dbReference type="ARBA" id="ARBA00022741"/>
    </source>
</evidence>
<keyword evidence="3 6" id="KW-0067">ATP-binding</keyword>
<feature type="domain" description="MIP18 family-like" evidence="7">
    <location>
        <begin position="6"/>
        <end position="76"/>
    </location>
</feature>
<dbReference type="InterPro" id="IPR002744">
    <property type="entry name" value="MIP18-like"/>
</dbReference>
<dbReference type="InterPro" id="IPR034904">
    <property type="entry name" value="FSCA_dom_sf"/>
</dbReference>
<dbReference type="GO" id="GO:0016887">
    <property type="term" value="F:ATP hydrolysis activity"/>
    <property type="evidence" value="ECO:0007669"/>
    <property type="project" value="UniProtKB-UniRule"/>
</dbReference>
<dbReference type="GO" id="GO:0051539">
    <property type="term" value="F:4 iron, 4 sulfur cluster binding"/>
    <property type="evidence" value="ECO:0007669"/>
    <property type="project" value="TreeGrafter"/>
</dbReference>